<evidence type="ECO:0000313" key="10">
    <source>
        <dbReference type="Proteomes" id="UP000510788"/>
    </source>
</evidence>
<feature type="compositionally biased region" description="Polar residues" evidence="5">
    <location>
        <begin position="327"/>
        <end position="344"/>
    </location>
</feature>
<feature type="compositionally biased region" description="Basic and acidic residues" evidence="5">
    <location>
        <begin position="345"/>
        <end position="365"/>
    </location>
</feature>
<feature type="region of interest" description="Disordered" evidence="5">
    <location>
        <begin position="478"/>
        <end position="503"/>
    </location>
</feature>
<feature type="domain" description="Gram-positive cocci surface proteins LPxTG" evidence="8">
    <location>
        <begin position="502"/>
        <end position="539"/>
    </location>
</feature>
<feature type="compositionally biased region" description="Polar residues" evidence="5">
    <location>
        <begin position="59"/>
        <end position="73"/>
    </location>
</feature>
<reference evidence="9 10" key="1">
    <citation type="submission" date="2020-01" db="EMBL/GenBank/DDBJ databases">
        <title>Complete and circular genome sequences of six lactobacillus isolates from horses.</title>
        <authorList>
            <person name="Hassan H.M."/>
        </authorList>
    </citation>
    <scope>NUCLEOTIDE SEQUENCE [LARGE SCALE GENOMIC DNA]</scope>
    <source>
        <strain evidence="9 10">3DG</strain>
    </source>
</reference>
<feature type="compositionally biased region" description="Low complexity" evidence="5">
    <location>
        <begin position="479"/>
        <end position="490"/>
    </location>
</feature>
<organism evidence="9 10">
    <name type="scientific">Lactobacillus johnsonii</name>
    <dbReference type="NCBI Taxonomy" id="33959"/>
    <lineage>
        <taxon>Bacteria</taxon>
        <taxon>Bacillati</taxon>
        <taxon>Bacillota</taxon>
        <taxon>Bacilli</taxon>
        <taxon>Lactobacillales</taxon>
        <taxon>Lactobacillaceae</taxon>
        <taxon>Lactobacillus</taxon>
    </lineage>
</organism>
<feature type="transmembrane region" description="Helical" evidence="6">
    <location>
        <begin position="511"/>
        <end position="532"/>
    </location>
</feature>
<feature type="compositionally biased region" description="Low complexity" evidence="5">
    <location>
        <begin position="366"/>
        <end position="399"/>
    </location>
</feature>
<proteinExistence type="predicted"/>
<dbReference type="EMBL" id="CP047409">
    <property type="protein sequence ID" value="QLL67519.1"/>
    <property type="molecule type" value="Genomic_DNA"/>
</dbReference>
<dbReference type="PROSITE" id="PS50847">
    <property type="entry name" value="GRAM_POS_ANCHORING"/>
    <property type="match status" value="1"/>
</dbReference>
<gene>
    <name evidence="9" type="ORF">GTO82_00935</name>
</gene>
<evidence type="ECO:0000256" key="7">
    <source>
        <dbReference type="SAM" id="SignalP"/>
    </source>
</evidence>
<keyword evidence="6" id="KW-0472">Membrane</keyword>
<dbReference type="InterPro" id="IPR019931">
    <property type="entry name" value="LPXTG_anchor"/>
</dbReference>
<evidence type="ECO:0000256" key="2">
    <source>
        <dbReference type="ARBA" id="ARBA00022525"/>
    </source>
</evidence>
<dbReference type="Proteomes" id="UP000510788">
    <property type="component" value="Chromosome"/>
</dbReference>
<evidence type="ECO:0000256" key="1">
    <source>
        <dbReference type="ARBA" id="ARBA00022512"/>
    </source>
</evidence>
<dbReference type="AlphaFoldDB" id="A0A9X7TWW4"/>
<keyword evidence="4" id="KW-0572">Peptidoglycan-anchor</keyword>
<keyword evidence="1" id="KW-0134">Cell wall</keyword>
<feature type="region of interest" description="Disordered" evidence="5">
    <location>
        <begin position="59"/>
        <end position="86"/>
    </location>
</feature>
<protein>
    <recommendedName>
        <fullName evidence="8">Gram-positive cocci surface proteins LPxTG domain-containing protein</fullName>
    </recommendedName>
</protein>
<evidence type="ECO:0000259" key="8">
    <source>
        <dbReference type="PROSITE" id="PS50847"/>
    </source>
</evidence>
<keyword evidence="3 7" id="KW-0732">Signal</keyword>
<keyword evidence="6" id="KW-0812">Transmembrane</keyword>
<name>A0A9X7TWW4_LACJH</name>
<evidence type="ECO:0000313" key="9">
    <source>
        <dbReference type="EMBL" id="QLL67519.1"/>
    </source>
</evidence>
<feature type="compositionally biased region" description="Basic and acidic residues" evidence="5">
    <location>
        <begin position="74"/>
        <end position="86"/>
    </location>
</feature>
<evidence type="ECO:0000256" key="5">
    <source>
        <dbReference type="SAM" id="MobiDB-lite"/>
    </source>
</evidence>
<sequence>MKKRTTMLMSALFAAGTFALNGNVAKADNVQAVNNNNANSTEVKQNTVNADSSKLNVASAQTQNDQANNQETSTKSEPDNKELTQDSDKFNIAAVKHSFGEDSNIKVPNEEALEQETTDLYSKYMDQKDENERNTTSTYDSPFVSMGEVRPTMYLENLTNPNSEKLDDKDVDWNKVGTQLKNAKEKVDHYLDTALNENTSYLPTAKKDARDSIKDIAIPAASEIKPNYNIDLETLEGIYNTVSFPYLATLFDFRGNEGDYVSAIGNSDYKDQSNDYVNKLAELVARNVKKDKEWVLFNTNPFVPTAASYVINPELIKIDRDAYNRNNNIKSDENTSANKNQSTTDTKKDQSSEKVTNDTTSKKDQSTTSTSNTSSSNTNQTTESKSSTTSSKTTSDTKTPVAKNEGSNTKITDVVKNKNKATENTASVVKNDTKAATEKTTDIKVVAPAKNASNEVKTADAVAKASDAHVVALNSKVNAGTTSTTPAAATKGSQAKATENKLPQAGTDEKISLFASLAGLSIASLGLGALGASKKRKND</sequence>
<feature type="signal peptide" evidence="7">
    <location>
        <begin position="1"/>
        <end position="19"/>
    </location>
</feature>
<dbReference type="RefSeq" id="WP_180873451.1">
    <property type="nucleotide sequence ID" value="NZ_CP047409.1"/>
</dbReference>
<keyword evidence="2" id="KW-0964">Secreted</keyword>
<evidence type="ECO:0000256" key="4">
    <source>
        <dbReference type="ARBA" id="ARBA00023088"/>
    </source>
</evidence>
<feature type="region of interest" description="Disordered" evidence="5">
    <location>
        <begin position="327"/>
        <end position="416"/>
    </location>
</feature>
<feature type="chain" id="PRO_5040915768" description="Gram-positive cocci surface proteins LPxTG domain-containing protein" evidence="7">
    <location>
        <begin position="20"/>
        <end position="539"/>
    </location>
</feature>
<evidence type="ECO:0000256" key="3">
    <source>
        <dbReference type="ARBA" id="ARBA00022729"/>
    </source>
</evidence>
<dbReference type="Pfam" id="PF00746">
    <property type="entry name" value="Gram_pos_anchor"/>
    <property type="match status" value="1"/>
</dbReference>
<accession>A0A9X7TWW4</accession>
<evidence type="ECO:0000256" key="6">
    <source>
        <dbReference type="SAM" id="Phobius"/>
    </source>
</evidence>
<keyword evidence="6" id="KW-1133">Transmembrane helix</keyword>